<dbReference type="Pfam" id="PF13472">
    <property type="entry name" value="Lipase_GDSL_2"/>
    <property type="match status" value="1"/>
</dbReference>
<dbReference type="Gene3D" id="3.40.50.1110">
    <property type="entry name" value="SGNH hydrolase"/>
    <property type="match status" value="1"/>
</dbReference>
<dbReference type="PATRIC" id="fig|1300342.3.peg.459"/>
<feature type="domain" description="SGNH hydrolase-type esterase" evidence="1">
    <location>
        <begin position="31"/>
        <end position="190"/>
    </location>
</feature>
<protein>
    <submittedName>
        <fullName evidence="2">Acyl-CoA thioesterase I</fullName>
    </submittedName>
</protein>
<dbReference type="InterPro" id="IPR051532">
    <property type="entry name" value="Ester_Hydrolysis_Enzymes"/>
</dbReference>
<dbReference type="AlphaFoldDB" id="A0A167GFT0"/>
<dbReference type="OrthoDB" id="9786188at2"/>
<proteinExistence type="predicted"/>
<dbReference type="SUPFAM" id="SSF52266">
    <property type="entry name" value="SGNH hydrolase"/>
    <property type="match status" value="1"/>
</dbReference>
<gene>
    <name evidence="2" type="ORF">I596_470</name>
</gene>
<dbReference type="Proteomes" id="UP000076830">
    <property type="component" value="Chromosome"/>
</dbReference>
<dbReference type="GO" id="GO:0004622">
    <property type="term" value="F:phosphatidylcholine lysophospholipase activity"/>
    <property type="evidence" value="ECO:0007669"/>
    <property type="project" value="TreeGrafter"/>
</dbReference>
<dbReference type="InterPro" id="IPR036514">
    <property type="entry name" value="SGNH_hydro_sf"/>
</dbReference>
<name>A0A167GFT0_9GAMM</name>
<dbReference type="STRING" id="1300342.I596_470"/>
<evidence type="ECO:0000259" key="1">
    <source>
        <dbReference type="Pfam" id="PF13472"/>
    </source>
</evidence>
<dbReference type="EMBL" id="CP015249">
    <property type="protein sequence ID" value="ANB16507.1"/>
    <property type="molecule type" value="Genomic_DNA"/>
</dbReference>
<evidence type="ECO:0000313" key="2">
    <source>
        <dbReference type="EMBL" id="ANB16507.1"/>
    </source>
</evidence>
<accession>A0A167GFT0</accession>
<reference evidence="2 3" key="1">
    <citation type="submission" date="2016-04" db="EMBL/GenBank/DDBJ databases">
        <title>Complete genome sequence of Dokdonella koreensis DS-123T.</title>
        <authorList>
            <person name="Kim J.F."/>
            <person name="Lee H."/>
            <person name="Kwak M.-J."/>
        </authorList>
    </citation>
    <scope>NUCLEOTIDE SEQUENCE [LARGE SCALE GENOMIC DNA]</scope>
    <source>
        <strain evidence="2 3">DS-123</strain>
    </source>
</reference>
<sequence>MLRGFLVVVLFVWGLAPWPASARAAPGPVLVLGDSLSAAYGIPAASGWVSLLTERLRTAPESREVVNASISGETTAGGLARLPKLLADHRPALVVVELGANDALRGLPIAAPRENLSRIIEQSREAGARVLLLGIEIPVNYGPQYRDSLRAMYRDLAADFNLPLVPFLLDGVALDPDLMQADGLHPTAAAQPTLLENVWPALEKALAR</sequence>
<dbReference type="PANTHER" id="PTHR30383:SF24">
    <property type="entry name" value="THIOESTERASE 1_PROTEASE 1_LYSOPHOSPHOLIPASE L1"/>
    <property type="match status" value="1"/>
</dbReference>
<keyword evidence="3" id="KW-1185">Reference proteome</keyword>
<dbReference type="PANTHER" id="PTHR30383">
    <property type="entry name" value="THIOESTERASE 1/PROTEASE 1/LYSOPHOSPHOLIPASE L1"/>
    <property type="match status" value="1"/>
</dbReference>
<dbReference type="InterPro" id="IPR013830">
    <property type="entry name" value="SGNH_hydro"/>
</dbReference>
<organism evidence="2 3">
    <name type="scientific">Dokdonella koreensis DS-123</name>
    <dbReference type="NCBI Taxonomy" id="1300342"/>
    <lineage>
        <taxon>Bacteria</taxon>
        <taxon>Pseudomonadati</taxon>
        <taxon>Pseudomonadota</taxon>
        <taxon>Gammaproteobacteria</taxon>
        <taxon>Lysobacterales</taxon>
        <taxon>Rhodanobacteraceae</taxon>
        <taxon>Dokdonella</taxon>
    </lineage>
</organism>
<dbReference type="CDD" id="cd01822">
    <property type="entry name" value="Lysophospholipase_L1_like"/>
    <property type="match status" value="1"/>
</dbReference>
<dbReference type="KEGG" id="dko:I596_470"/>
<evidence type="ECO:0000313" key="3">
    <source>
        <dbReference type="Proteomes" id="UP000076830"/>
    </source>
</evidence>